<dbReference type="EMBL" id="FYEW01000002">
    <property type="protein sequence ID" value="SNC77039.1"/>
    <property type="molecule type" value="Genomic_DNA"/>
</dbReference>
<keyword evidence="2" id="KW-1185">Reference proteome</keyword>
<dbReference type="AlphaFoldDB" id="A0A212UFK7"/>
<dbReference type="Proteomes" id="UP000198131">
    <property type="component" value="Unassembled WGS sequence"/>
</dbReference>
<gene>
    <name evidence="1" type="ORF">SAMN06265337_3688</name>
</gene>
<evidence type="ECO:0000313" key="1">
    <source>
        <dbReference type="EMBL" id="SNC77039.1"/>
    </source>
</evidence>
<organism evidence="1 2">
    <name type="scientific">Hymenobacter gelipurpurascens</name>
    <dbReference type="NCBI Taxonomy" id="89968"/>
    <lineage>
        <taxon>Bacteria</taxon>
        <taxon>Pseudomonadati</taxon>
        <taxon>Bacteroidota</taxon>
        <taxon>Cytophagia</taxon>
        <taxon>Cytophagales</taxon>
        <taxon>Hymenobacteraceae</taxon>
        <taxon>Hymenobacter</taxon>
    </lineage>
</organism>
<dbReference type="SUPFAM" id="SSF82185">
    <property type="entry name" value="Histone H3 K4-specific methyltransferase SET7/9 N-terminal domain"/>
    <property type="match status" value="1"/>
</dbReference>
<accession>A0A212UFK7</accession>
<name>A0A212UFK7_9BACT</name>
<evidence type="ECO:0000313" key="2">
    <source>
        <dbReference type="Proteomes" id="UP000198131"/>
    </source>
</evidence>
<reference evidence="2" key="1">
    <citation type="submission" date="2017-06" db="EMBL/GenBank/DDBJ databases">
        <authorList>
            <person name="Varghese N."/>
            <person name="Submissions S."/>
        </authorList>
    </citation>
    <scope>NUCLEOTIDE SEQUENCE [LARGE SCALE GENOMIC DNA]</scope>
    <source>
        <strain evidence="2">DSM 11116</strain>
    </source>
</reference>
<proteinExistence type="predicted"/>
<dbReference type="Gene3D" id="2.20.110.10">
    <property type="entry name" value="Histone H3 K4-specific methyltransferase SET7/9 N-terminal domain"/>
    <property type="match status" value="1"/>
</dbReference>
<protein>
    <recommendedName>
        <fullName evidence="3">MORN repeat variant</fullName>
    </recommendedName>
</protein>
<evidence type="ECO:0008006" key="3">
    <source>
        <dbReference type="Google" id="ProtNLM"/>
    </source>
</evidence>
<sequence length="160" mass="18795">MNYGRIYPATQRRSWRLCHLLGLIVCLASCATLPLGHPRNHLDAESKRHGRWREYFDAAETQVANQGRYRHGQPVGQWRYYAPGRMLEHKERYLRSPAHQLQLTYYHPNGRLAKSGQARYILRADGGRFYWFGEWKQYTDAGKPLLSEYYINGLLQSPAR</sequence>